<gene>
    <name evidence="7" type="ORF">FHX44_11178</name>
</gene>
<dbReference type="Proteomes" id="UP000321261">
    <property type="component" value="Unassembled WGS sequence"/>
</dbReference>
<dbReference type="CDD" id="cd03017">
    <property type="entry name" value="PRX_BCP"/>
    <property type="match status" value="1"/>
</dbReference>
<sequence>MTLPVPEDDGAADHLRGLAAPHVTLPSTSGGSVTLDALGPGRTVLYVYPLTAGPDGVVPDGWDDIPGARGCTPEACDFRDHHEDLLAAGAAGVYGVSAQDTDYQREAVDRLHLPFAMLSDSGLGLAGALRLPTFEAGGMTLFKRITLVISDGVIEHVFYPVFPPGEHAREVLAWFRSASRG</sequence>
<keyword evidence="4" id="KW-1015">Disulfide bond</keyword>
<dbReference type="GO" id="GO:0008379">
    <property type="term" value="F:thioredoxin peroxidase activity"/>
    <property type="evidence" value="ECO:0007669"/>
    <property type="project" value="TreeGrafter"/>
</dbReference>
<dbReference type="GO" id="GO:0034599">
    <property type="term" value="P:cellular response to oxidative stress"/>
    <property type="evidence" value="ECO:0007669"/>
    <property type="project" value="TreeGrafter"/>
</dbReference>
<comment type="caution">
    <text evidence="7">The sequence shown here is derived from an EMBL/GenBank/DDBJ whole genome shotgun (WGS) entry which is preliminary data.</text>
</comment>
<name>A0A561SHG1_9PSEU</name>
<accession>A0A561SHG1</accession>
<evidence type="ECO:0000256" key="3">
    <source>
        <dbReference type="ARBA" id="ARBA00023002"/>
    </source>
</evidence>
<dbReference type="PANTHER" id="PTHR42801:SF21">
    <property type="entry name" value="BCPB PROTEIN"/>
    <property type="match status" value="1"/>
</dbReference>
<protein>
    <submittedName>
        <fullName evidence="7">Peroxiredoxin</fullName>
    </submittedName>
</protein>
<dbReference type="InterPro" id="IPR036249">
    <property type="entry name" value="Thioredoxin-like_sf"/>
</dbReference>
<evidence type="ECO:0000259" key="6">
    <source>
        <dbReference type="PROSITE" id="PS51352"/>
    </source>
</evidence>
<dbReference type="SUPFAM" id="SSF52833">
    <property type="entry name" value="Thioredoxin-like"/>
    <property type="match status" value="1"/>
</dbReference>
<dbReference type="EMBL" id="VIWU01000001">
    <property type="protein sequence ID" value="TWF74299.1"/>
    <property type="molecule type" value="Genomic_DNA"/>
</dbReference>
<reference evidence="7 8" key="1">
    <citation type="submission" date="2019-06" db="EMBL/GenBank/DDBJ databases">
        <title>Sequencing the genomes of 1000 actinobacteria strains.</title>
        <authorList>
            <person name="Klenk H.-P."/>
        </authorList>
    </citation>
    <scope>NUCLEOTIDE SEQUENCE [LARGE SCALE GENOMIC DNA]</scope>
    <source>
        <strain evidence="7 8">DSM 45671</strain>
    </source>
</reference>
<keyword evidence="8" id="KW-1185">Reference proteome</keyword>
<dbReference type="Gene3D" id="3.40.30.10">
    <property type="entry name" value="Glutaredoxin"/>
    <property type="match status" value="1"/>
</dbReference>
<dbReference type="GO" id="GO:0005737">
    <property type="term" value="C:cytoplasm"/>
    <property type="evidence" value="ECO:0007669"/>
    <property type="project" value="TreeGrafter"/>
</dbReference>
<keyword evidence="1" id="KW-0575">Peroxidase</keyword>
<dbReference type="InterPro" id="IPR013740">
    <property type="entry name" value="Redoxin"/>
</dbReference>
<keyword evidence="3" id="KW-0560">Oxidoreductase</keyword>
<dbReference type="InterPro" id="IPR013766">
    <property type="entry name" value="Thioredoxin_domain"/>
</dbReference>
<feature type="domain" description="Thioredoxin" evidence="6">
    <location>
        <begin position="14"/>
        <end position="177"/>
    </location>
</feature>
<organism evidence="7 8">
    <name type="scientific">Pseudonocardia hierapolitana</name>
    <dbReference type="NCBI Taxonomy" id="1128676"/>
    <lineage>
        <taxon>Bacteria</taxon>
        <taxon>Bacillati</taxon>
        <taxon>Actinomycetota</taxon>
        <taxon>Actinomycetes</taxon>
        <taxon>Pseudonocardiales</taxon>
        <taxon>Pseudonocardiaceae</taxon>
        <taxon>Pseudonocardia</taxon>
    </lineage>
</organism>
<evidence type="ECO:0000313" key="7">
    <source>
        <dbReference type="EMBL" id="TWF74299.1"/>
    </source>
</evidence>
<evidence type="ECO:0000313" key="8">
    <source>
        <dbReference type="Proteomes" id="UP000321261"/>
    </source>
</evidence>
<dbReference type="Pfam" id="PF08534">
    <property type="entry name" value="Redoxin"/>
    <property type="match status" value="1"/>
</dbReference>
<evidence type="ECO:0000256" key="4">
    <source>
        <dbReference type="ARBA" id="ARBA00023157"/>
    </source>
</evidence>
<dbReference type="PANTHER" id="PTHR42801">
    <property type="entry name" value="THIOREDOXIN-DEPENDENT PEROXIDE REDUCTASE"/>
    <property type="match status" value="1"/>
</dbReference>
<dbReference type="InterPro" id="IPR050924">
    <property type="entry name" value="Peroxiredoxin_BCP/PrxQ"/>
</dbReference>
<dbReference type="AlphaFoldDB" id="A0A561SHG1"/>
<evidence type="ECO:0000256" key="5">
    <source>
        <dbReference type="ARBA" id="ARBA00023284"/>
    </source>
</evidence>
<evidence type="ECO:0000256" key="1">
    <source>
        <dbReference type="ARBA" id="ARBA00022559"/>
    </source>
</evidence>
<dbReference type="RefSeq" id="WP_147253694.1">
    <property type="nucleotide sequence ID" value="NZ_VIWU01000001.1"/>
</dbReference>
<keyword evidence="2" id="KW-0049">Antioxidant</keyword>
<proteinExistence type="predicted"/>
<keyword evidence="5" id="KW-0676">Redox-active center</keyword>
<evidence type="ECO:0000256" key="2">
    <source>
        <dbReference type="ARBA" id="ARBA00022862"/>
    </source>
</evidence>
<dbReference type="OrthoDB" id="5296483at2"/>
<dbReference type="PROSITE" id="PS51352">
    <property type="entry name" value="THIOREDOXIN_2"/>
    <property type="match status" value="1"/>
</dbReference>
<dbReference type="GO" id="GO:0045454">
    <property type="term" value="P:cell redox homeostasis"/>
    <property type="evidence" value="ECO:0007669"/>
    <property type="project" value="TreeGrafter"/>
</dbReference>